<sequence>MTLVITDTLDWDTFAEQHWDRRPVLFKAVAQPPFREDEVFRAAVLATRPPAPRVMAPTTQFTIGRDQQTEPGTFLPREADGSLDGYAKRMTEELDGRRHALVVHAFHAFHAPQWDRERRFCSGLWRRVGLPVSGAITTLFHGNYEHSPVGVHKDRFATFMFALRGRKRMRFWPTCPWSEPVSSMLDYQHLLETSFTAEAEPGDLLYWPADYYHVGESDLSSEPATSVNIGVPRTGHRADYDIPEFLYDPTPYSLVTGEADPGALPPVAGALLMDPALAGARLGDRLPPGLEEALETYRRAGDEQRVRERTAVLSLRKWTADGVQPVPPPAPVRALADTDRVRALAPVRWTDCPPVRLCGALGHVTRTPLPAEALGRLVTRLAEGTPAGVGDLVPAGAQAPDGPDDAAHEDGAAARRLLEELESFRALERLT</sequence>
<organism evidence="3 4">
    <name type="scientific">Streptomyces sodiiphilus</name>
    <dbReference type="NCBI Taxonomy" id="226217"/>
    <lineage>
        <taxon>Bacteria</taxon>
        <taxon>Bacillati</taxon>
        <taxon>Actinomycetota</taxon>
        <taxon>Actinomycetes</taxon>
        <taxon>Kitasatosporales</taxon>
        <taxon>Streptomycetaceae</taxon>
        <taxon>Streptomyces</taxon>
    </lineage>
</organism>
<dbReference type="InterPro" id="IPR003347">
    <property type="entry name" value="JmjC_dom"/>
</dbReference>
<dbReference type="Proteomes" id="UP001501303">
    <property type="component" value="Unassembled WGS sequence"/>
</dbReference>
<keyword evidence="4" id="KW-1185">Reference proteome</keyword>
<evidence type="ECO:0000259" key="2">
    <source>
        <dbReference type="Pfam" id="PF08007"/>
    </source>
</evidence>
<gene>
    <name evidence="3" type="ORF">GCM10009716_17520</name>
</gene>
<reference evidence="3 4" key="1">
    <citation type="journal article" date="2019" name="Int. J. Syst. Evol. Microbiol.">
        <title>The Global Catalogue of Microorganisms (GCM) 10K type strain sequencing project: providing services to taxonomists for standard genome sequencing and annotation.</title>
        <authorList>
            <consortium name="The Broad Institute Genomics Platform"/>
            <consortium name="The Broad Institute Genome Sequencing Center for Infectious Disease"/>
            <person name="Wu L."/>
            <person name="Ma J."/>
        </authorList>
    </citation>
    <scope>NUCLEOTIDE SEQUENCE [LARGE SCALE GENOMIC DNA]</scope>
    <source>
        <strain evidence="3 4">JCM 13581</strain>
    </source>
</reference>
<evidence type="ECO:0000313" key="3">
    <source>
        <dbReference type="EMBL" id="GAA1908098.1"/>
    </source>
</evidence>
<evidence type="ECO:0000313" key="4">
    <source>
        <dbReference type="Proteomes" id="UP001501303"/>
    </source>
</evidence>
<dbReference type="Pfam" id="PF08007">
    <property type="entry name" value="JmjC_2"/>
    <property type="match status" value="1"/>
</dbReference>
<dbReference type="SUPFAM" id="SSF51197">
    <property type="entry name" value="Clavaminate synthase-like"/>
    <property type="match status" value="1"/>
</dbReference>
<feature type="region of interest" description="Disordered" evidence="1">
    <location>
        <begin position="389"/>
        <end position="409"/>
    </location>
</feature>
<accession>A0ABN2NZI5</accession>
<dbReference type="RefSeq" id="WP_344260103.1">
    <property type="nucleotide sequence ID" value="NZ_BAAAMJ010000015.1"/>
</dbReference>
<comment type="caution">
    <text evidence="3">The sequence shown here is derived from an EMBL/GenBank/DDBJ whole genome shotgun (WGS) entry which is preliminary data.</text>
</comment>
<feature type="domain" description="JmjC" evidence="2">
    <location>
        <begin position="139"/>
        <end position="219"/>
    </location>
</feature>
<name>A0ABN2NZI5_9ACTN</name>
<protein>
    <recommendedName>
        <fullName evidence="2">JmjC domain-containing protein</fullName>
    </recommendedName>
</protein>
<proteinExistence type="predicted"/>
<evidence type="ECO:0000256" key="1">
    <source>
        <dbReference type="SAM" id="MobiDB-lite"/>
    </source>
</evidence>
<dbReference type="Gene3D" id="2.60.120.650">
    <property type="entry name" value="Cupin"/>
    <property type="match status" value="1"/>
</dbReference>
<dbReference type="EMBL" id="BAAAMJ010000015">
    <property type="protein sequence ID" value="GAA1908098.1"/>
    <property type="molecule type" value="Genomic_DNA"/>
</dbReference>